<sequence length="242" mass="27286">MSWKIEKCTVADAAALASNNMPAFWEDPTWRIIWPDDIKLEFLVEQSIKRQPRNLLRSRETHRHQKAVDPVTGAIVGYARWILPPSHVTAKDNLGPEWVEAQVPSVSEEQTAHFEELANSAWWNTKSGMDDMDDKNYVVMNRIMTQKPYMKLDYLAVHPSNQGKGIATALVASGIRRAEEIGLSIFIMAYKAGRGVYARLGCEEVDRVIQDMSKYGGVGEYAAYFMVYDVPEKTGPEESGSK</sequence>
<dbReference type="Proteomes" id="UP000054383">
    <property type="component" value="Unassembled WGS sequence"/>
</dbReference>
<gene>
    <name evidence="2" type="ORF">PISL3812_06038</name>
</gene>
<dbReference type="OMA" id="MAAFWED"/>
<dbReference type="PANTHER" id="PTHR42791:SF2">
    <property type="entry name" value="N-ACETYLTRANSFERASE DOMAIN-CONTAINING PROTEIN"/>
    <property type="match status" value="1"/>
</dbReference>
<protein>
    <recommendedName>
        <fullName evidence="1">N-acetyltransferase domain-containing protein</fullName>
    </recommendedName>
</protein>
<organism evidence="2 3">
    <name type="scientific">Talaromyces islandicus</name>
    <name type="common">Penicillium islandicum</name>
    <dbReference type="NCBI Taxonomy" id="28573"/>
    <lineage>
        <taxon>Eukaryota</taxon>
        <taxon>Fungi</taxon>
        <taxon>Dikarya</taxon>
        <taxon>Ascomycota</taxon>
        <taxon>Pezizomycotina</taxon>
        <taxon>Eurotiomycetes</taxon>
        <taxon>Eurotiomycetidae</taxon>
        <taxon>Eurotiales</taxon>
        <taxon>Trichocomaceae</taxon>
        <taxon>Talaromyces</taxon>
        <taxon>Talaromyces sect. Islandici</taxon>
    </lineage>
</organism>
<feature type="domain" description="N-acetyltransferase" evidence="1">
    <location>
        <begin position="101"/>
        <end position="231"/>
    </location>
</feature>
<dbReference type="GO" id="GO:0016747">
    <property type="term" value="F:acyltransferase activity, transferring groups other than amino-acyl groups"/>
    <property type="evidence" value="ECO:0007669"/>
    <property type="project" value="InterPro"/>
</dbReference>
<proteinExistence type="predicted"/>
<accession>A0A0U1M0C6</accession>
<dbReference type="Pfam" id="PF00583">
    <property type="entry name" value="Acetyltransf_1"/>
    <property type="match status" value="1"/>
</dbReference>
<dbReference type="PANTHER" id="PTHR42791">
    <property type="entry name" value="GNAT FAMILY ACETYLTRANSFERASE"/>
    <property type="match status" value="1"/>
</dbReference>
<dbReference type="Gene3D" id="3.40.630.30">
    <property type="match status" value="1"/>
</dbReference>
<evidence type="ECO:0000259" key="1">
    <source>
        <dbReference type="PROSITE" id="PS51186"/>
    </source>
</evidence>
<dbReference type="PROSITE" id="PS51186">
    <property type="entry name" value="GNAT"/>
    <property type="match status" value="1"/>
</dbReference>
<dbReference type="EMBL" id="CVMT01000005">
    <property type="protein sequence ID" value="CRG89003.1"/>
    <property type="molecule type" value="Genomic_DNA"/>
</dbReference>
<dbReference type="InterPro" id="IPR000182">
    <property type="entry name" value="GNAT_dom"/>
</dbReference>
<dbReference type="OrthoDB" id="61113at2759"/>
<evidence type="ECO:0000313" key="2">
    <source>
        <dbReference type="EMBL" id="CRG89003.1"/>
    </source>
</evidence>
<dbReference type="SUPFAM" id="SSF55729">
    <property type="entry name" value="Acyl-CoA N-acyltransferases (Nat)"/>
    <property type="match status" value="1"/>
</dbReference>
<name>A0A0U1M0C6_TALIS</name>
<dbReference type="InterPro" id="IPR052523">
    <property type="entry name" value="Trichothecene_AcTrans"/>
</dbReference>
<dbReference type="AlphaFoldDB" id="A0A0U1M0C6"/>
<dbReference type="CDD" id="cd04301">
    <property type="entry name" value="NAT_SF"/>
    <property type="match status" value="1"/>
</dbReference>
<evidence type="ECO:0000313" key="3">
    <source>
        <dbReference type="Proteomes" id="UP000054383"/>
    </source>
</evidence>
<reference evidence="2 3" key="1">
    <citation type="submission" date="2015-04" db="EMBL/GenBank/DDBJ databases">
        <authorList>
            <person name="Syromyatnikov M.Y."/>
            <person name="Popov V.N."/>
        </authorList>
    </citation>
    <scope>NUCLEOTIDE SEQUENCE [LARGE SCALE GENOMIC DNA]</scope>
    <source>
        <strain evidence="2">WF-38-12</strain>
    </source>
</reference>
<keyword evidence="3" id="KW-1185">Reference proteome</keyword>
<dbReference type="InterPro" id="IPR016181">
    <property type="entry name" value="Acyl_CoA_acyltransferase"/>
</dbReference>